<dbReference type="KEGG" id="aalt:CC77DRAFT_684758"/>
<dbReference type="CDD" id="cd00086">
    <property type="entry name" value="homeodomain"/>
    <property type="match status" value="1"/>
</dbReference>
<evidence type="ECO:0000256" key="2">
    <source>
        <dbReference type="ARBA" id="ARBA00022737"/>
    </source>
</evidence>
<dbReference type="SMART" id="SM00389">
    <property type="entry name" value="HOX"/>
    <property type="match status" value="1"/>
</dbReference>
<feature type="region of interest" description="Disordered" evidence="11">
    <location>
        <begin position="774"/>
        <end position="819"/>
    </location>
</feature>
<evidence type="ECO:0000256" key="9">
    <source>
        <dbReference type="PROSITE-ProRule" id="PRU00108"/>
    </source>
</evidence>
<keyword evidence="3 8" id="KW-0863">Zinc-finger</keyword>
<feature type="compositionally biased region" description="Polar residues" evidence="11">
    <location>
        <begin position="359"/>
        <end position="388"/>
    </location>
</feature>
<keyword evidence="7 9" id="KW-0539">Nucleus</keyword>
<dbReference type="GO" id="GO:0000981">
    <property type="term" value="F:DNA-binding transcription factor activity, RNA polymerase II-specific"/>
    <property type="evidence" value="ECO:0007669"/>
    <property type="project" value="InterPro"/>
</dbReference>
<dbReference type="Proteomes" id="UP000077248">
    <property type="component" value="Unassembled WGS sequence"/>
</dbReference>
<dbReference type="PROSITE" id="PS50157">
    <property type="entry name" value="ZINC_FINGER_C2H2_2"/>
    <property type="match status" value="1"/>
</dbReference>
<evidence type="ECO:0008006" key="16">
    <source>
        <dbReference type="Google" id="ProtNLM"/>
    </source>
</evidence>
<dbReference type="Pfam" id="PF00046">
    <property type="entry name" value="Homeodomain"/>
    <property type="match status" value="1"/>
</dbReference>
<dbReference type="PROSITE" id="PS50071">
    <property type="entry name" value="HOMEOBOX_2"/>
    <property type="match status" value="1"/>
</dbReference>
<dbReference type="GO" id="GO:0008270">
    <property type="term" value="F:zinc ion binding"/>
    <property type="evidence" value="ECO:0007669"/>
    <property type="project" value="UniProtKB-KW"/>
</dbReference>
<feature type="compositionally biased region" description="Basic and acidic residues" evidence="11">
    <location>
        <begin position="802"/>
        <end position="812"/>
    </location>
</feature>
<evidence type="ECO:0000313" key="15">
    <source>
        <dbReference type="Proteomes" id="UP000077248"/>
    </source>
</evidence>
<proteinExistence type="predicted"/>
<dbReference type="InterPro" id="IPR013087">
    <property type="entry name" value="Znf_C2H2_type"/>
</dbReference>
<dbReference type="PANTHER" id="PTHR24409:SF418">
    <property type="entry name" value="SI:CH73-221F6.1"/>
    <property type="match status" value="1"/>
</dbReference>
<feature type="DNA-binding region" description="Homeobox" evidence="9">
    <location>
        <begin position="210"/>
        <end position="269"/>
    </location>
</feature>
<evidence type="ECO:0000256" key="7">
    <source>
        <dbReference type="ARBA" id="ARBA00023242"/>
    </source>
</evidence>
<accession>A0A177DTD9</accession>
<dbReference type="GO" id="GO:0005634">
    <property type="term" value="C:nucleus"/>
    <property type="evidence" value="ECO:0007669"/>
    <property type="project" value="UniProtKB-SubCell"/>
</dbReference>
<gene>
    <name evidence="14" type="ORF">CC77DRAFT_684758</name>
</gene>
<protein>
    <recommendedName>
        <fullName evidence="16">Homeobox domain-containing protein</fullName>
    </recommendedName>
</protein>
<dbReference type="AlphaFoldDB" id="A0A177DTD9"/>
<keyword evidence="2" id="KW-0677">Repeat</keyword>
<dbReference type="GO" id="GO:0000977">
    <property type="term" value="F:RNA polymerase II transcription regulatory region sequence-specific DNA binding"/>
    <property type="evidence" value="ECO:0007669"/>
    <property type="project" value="TreeGrafter"/>
</dbReference>
<feature type="domain" description="C2H2-type" evidence="13">
    <location>
        <begin position="424"/>
        <end position="452"/>
    </location>
</feature>
<dbReference type="SUPFAM" id="SSF46689">
    <property type="entry name" value="Homeodomain-like"/>
    <property type="match status" value="1"/>
</dbReference>
<dbReference type="VEuPathDB" id="FungiDB:CC77DRAFT_684758"/>
<evidence type="ECO:0000259" key="12">
    <source>
        <dbReference type="PROSITE" id="PS50071"/>
    </source>
</evidence>
<keyword evidence="5 9" id="KW-0238">DNA-binding</keyword>
<dbReference type="GeneID" id="29118349"/>
<dbReference type="InterPro" id="IPR001356">
    <property type="entry name" value="HD"/>
</dbReference>
<evidence type="ECO:0000256" key="10">
    <source>
        <dbReference type="RuleBase" id="RU000682"/>
    </source>
</evidence>
<evidence type="ECO:0000256" key="3">
    <source>
        <dbReference type="ARBA" id="ARBA00022771"/>
    </source>
</evidence>
<evidence type="ECO:0000256" key="6">
    <source>
        <dbReference type="ARBA" id="ARBA00023155"/>
    </source>
</evidence>
<evidence type="ECO:0000256" key="1">
    <source>
        <dbReference type="ARBA" id="ARBA00022723"/>
    </source>
</evidence>
<dbReference type="SMART" id="SM00355">
    <property type="entry name" value="ZnF_C2H2"/>
    <property type="match status" value="5"/>
</dbReference>
<name>A0A177DTD9_ALTAL</name>
<reference evidence="14 15" key="1">
    <citation type="submission" date="2016-05" db="EMBL/GenBank/DDBJ databases">
        <title>Comparative analysis of secretome profiles of manganese(II)-oxidizing ascomycete fungi.</title>
        <authorList>
            <consortium name="DOE Joint Genome Institute"/>
            <person name="Zeiner C.A."/>
            <person name="Purvine S.O."/>
            <person name="Zink E.M."/>
            <person name="Wu S."/>
            <person name="Pasa-Tolic L."/>
            <person name="Chaput D.L."/>
            <person name="Haridas S."/>
            <person name="Grigoriev I.V."/>
            <person name="Santelli C.M."/>
            <person name="Hansel C.M."/>
        </authorList>
    </citation>
    <scope>NUCLEOTIDE SEQUENCE [LARGE SCALE GENOMIC DNA]</scope>
    <source>
        <strain evidence="14 15">SRC1lrK2f</strain>
    </source>
</reference>
<keyword evidence="1" id="KW-0479">Metal-binding</keyword>
<dbReference type="EMBL" id="KV441473">
    <property type="protein sequence ID" value="OAG23024.1"/>
    <property type="molecule type" value="Genomic_DNA"/>
</dbReference>
<dbReference type="OMA" id="SHCRVWS"/>
<dbReference type="Gene3D" id="1.10.10.60">
    <property type="entry name" value="Homeodomain-like"/>
    <property type="match status" value="1"/>
</dbReference>
<evidence type="ECO:0000256" key="11">
    <source>
        <dbReference type="SAM" id="MobiDB-lite"/>
    </source>
</evidence>
<evidence type="ECO:0000256" key="4">
    <source>
        <dbReference type="ARBA" id="ARBA00022833"/>
    </source>
</evidence>
<feature type="domain" description="Homeobox" evidence="12">
    <location>
        <begin position="208"/>
        <end position="268"/>
    </location>
</feature>
<feature type="region of interest" description="Disordered" evidence="11">
    <location>
        <begin position="338"/>
        <end position="403"/>
    </location>
</feature>
<feature type="compositionally biased region" description="Polar residues" evidence="11">
    <location>
        <begin position="338"/>
        <end position="351"/>
    </location>
</feature>
<dbReference type="InterPro" id="IPR009057">
    <property type="entry name" value="Homeodomain-like_sf"/>
</dbReference>
<evidence type="ECO:0000256" key="5">
    <source>
        <dbReference type="ARBA" id="ARBA00023125"/>
    </source>
</evidence>
<keyword evidence="4" id="KW-0862">Zinc</keyword>
<keyword evidence="15" id="KW-1185">Reference proteome</keyword>
<comment type="subcellular location">
    <subcellularLocation>
        <location evidence="9 10">Nucleus</location>
    </subcellularLocation>
</comment>
<dbReference type="RefSeq" id="XP_018388445.1">
    <property type="nucleotide sequence ID" value="XM_018532755.1"/>
</dbReference>
<dbReference type="PROSITE" id="PS00028">
    <property type="entry name" value="ZINC_FINGER_C2H2_1"/>
    <property type="match status" value="1"/>
</dbReference>
<dbReference type="InterPro" id="IPR017970">
    <property type="entry name" value="Homeobox_CS"/>
</dbReference>
<evidence type="ECO:0000259" key="13">
    <source>
        <dbReference type="PROSITE" id="PS50157"/>
    </source>
</evidence>
<dbReference type="PANTHER" id="PTHR24409">
    <property type="entry name" value="ZINC FINGER PROTEIN 142"/>
    <property type="match status" value="1"/>
</dbReference>
<dbReference type="PROSITE" id="PS00027">
    <property type="entry name" value="HOMEOBOX_1"/>
    <property type="match status" value="1"/>
</dbReference>
<evidence type="ECO:0000313" key="14">
    <source>
        <dbReference type="EMBL" id="OAG23024.1"/>
    </source>
</evidence>
<sequence>MDADALDNMDEFFDFAALDQNADSGSNHFPKQQSVPLIQPDDVTNIDWAVEPAAHHSPTDDFQLNDMPMYDVSQCFSTGGVSQQWPSSHGTDSLVSRMVERGLARTTDQSWQTDKPQRMAGSMTHDEANLNIPSSYSPSLGLMQCNNVHGNNGGSPADTLDYRLEQSASQIDRSTIPANTSFPLSQVPISSVAAQQEAFSGTWKPASAKRKGPQSRIPLEARQILEDEFAVNPYPCTWELDIIAHQANLDVKKVRNWFNNTRARQKCGDSQVSTLELSDRNCRVLKTKLSRDSLESLEKQANGANQLPQPPLAVYLAQSYQEEAVELSLVQAAIDDNSLSESNPNDGWSDSRQGRRGSVITSVASSEGTALTTYTVSSNGSRGKTSSFGRDRRRGRRRMAWKESPRQAINGVNSAGEPQKDLSFFCTFCPRAFKTKYEWIRHEDSVHALRTTWICCDTKSSEILEACPFCGQTHPDDTHMAGHKYQQCRSKPESQRTFYRRDHFIQHMHHVHFANIKHPSVRVGCQARLLAAQGHYFGCKDLAMKWRRFGAPMKKDDPMLHCGFCGKRSRDWSERCEHIAEHLITRELDRAVWWGERKENHLENLYSTTPYESFRCRYCQKVFTDVKEMNEHSHCRVWSCRFLRSFDDVAADNAGPPLCPDFPSAKAHHCYLCGSGYRTFHVEHAQNYHRYRSCNQEFYTSEEAFLQHLHNFHGASQPALLRDSSVIEQSFMRNKGASFEPVEFNESWQPCVMDLDVASVSPFIADNAAPTLPVGQRKNQAQGRKALAMPKKTRDVVQTYDADTKKAQRPRSDTTVSKAETHHPRFFRLSTYVPFRSSRVFFSRSAKPTDFPKDDHAVLEELSKPHVATLIMTAGTLSMAATRWFIQPKTHALDGLIELTIDSEGDSD</sequence>
<organism evidence="14 15">
    <name type="scientific">Alternaria alternata</name>
    <name type="common">Alternaria rot fungus</name>
    <name type="synonym">Torula alternata</name>
    <dbReference type="NCBI Taxonomy" id="5599"/>
    <lineage>
        <taxon>Eukaryota</taxon>
        <taxon>Fungi</taxon>
        <taxon>Dikarya</taxon>
        <taxon>Ascomycota</taxon>
        <taxon>Pezizomycotina</taxon>
        <taxon>Dothideomycetes</taxon>
        <taxon>Pleosporomycetidae</taxon>
        <taxon>Pleosporales</taxon>
        <taxon>Pleosporineae</taxon>
        <taxon>Pleosporaceae</taxon>
        <taxon>Alternaria</taxon>
        <taxon>Alternaria sect. Alternaria</taxon>
        <taxon>Alternaria alternata complex</taxon>
    </lineage>
</organism>
<keyword evidence="6 9" id="KW-0371">Homeobox</keyword>
<evidence type="ECO:0000256" key="8">
    <source>
        <dbReference type="PROSITE-ProRule" id="PRU00042"/>
    </source>
</evidence>